<accession>A0A1V8SQB0</accession>
<reference evidence="2" key="1">
    <citation type="submission" date="2017-03" db="EMBL/GenBank/DDBJ databases">
        <title>Genomes of endolithic fungi from Antarctica.</title>
        <authorList>
            <person name="Coleine C."/>
            <person name="Masonjones S."/>
            <person name="Stajich J.E."/>
        </authorList>
    </citation>
    <scope>NUCLEOTIDE SEQUENCE [LARGE SCALE GENOMIC DNA]</scope>
    <source>
        <strain evidence="2">CCFEE 5527</strain>
    </source>
</reference>
<keyword evidence="2" id="KW-1185">Reference proteome</keyword>
<dbReference type="AlphaFoldDB" id="A0A1V8SQB0"/>
<sequence>MHSFIVGETRTSTTTIRTSALIPFLNEVVRARATLTRNLEGDDAPDTHLLYTARAYTDVLAAKLKVLDRNRNKLAGDRASPRKPTVGALVELGKIGLRLVGATPANLAGVDALLGPDGPAAALEEEEESEEE</sequence>
<dbReference type="InParanoid" id="A0A1V8SQB0"/>
<proteinExistence type="predicted"/>
<dbReference type="Proteomes" id="UP000192596">
    <property type="component" value="Unassembled WGS sequence"/>
</dbReference>
<protein>
    <submittedName>
        <fullName evidence="1">Uncharacterized protein</fullName>
    </submittedName>
</protein>
<organism evidence="1 2">
    <name type="scientific">Cryoendolithus antarcticus</name>
    <dbReference type="NCBI Taxonomy" id="1507870"/>
    <lineage>
        <taxon>Eukaryota</taxon>
        <taxon>Fungi</taxon>
        <taxon>Dikarya</taxon>
        <taxon>Ascomycota</taxon>
        <taxon>Pezizomycotina</taxon>
        <taxon>Dothideomycetes</taxon>
        <taxon>Dothideomycetidae</taxon>
        <taxon>Cladosporiales</taxon>
        <taxon>Cladosporiaceae</taxon>
        <taxon>Cryoendolithus</taxon>
    </lineage>
</organism>
<evidence type="ECO:0000313" key="2">
    <source>
        <dbReference type="Proteomes" id="UP000192596"/>
    </source>
</evidence>
<name>A0A1V8SQB0_9PEZI</name>
<dbReference type="EMBL" id="NAJO01000032">
    <property type="protein sequence ID" value="OQO01218.1"/>
    <property type="molecule type" value="Genomic_DNA"/>
</dbReference>
<evidence type="ECO:0000313" key="1">
    <source>
        <dbReference type="EMBL" id="OQO01218.1"/>
    </source>
</evidence>
<comment type="caution">
    <text evidence="1">The sequence shown here is derived from an EMBL/GenBank/DDBJ whole genome shotgun (WGS) entry which is preliminary data.</text>
</comment>
<gene>
    <name evidence="1" type="ORF">B0A48_13461</name>
</gene>